<proteinExistence type="predicted"/>
<evidence type="ECO:0000313" key="3">
    <source>
        <dbReference type="Proteomes" id="UP000672097"/>
    </source>
</evidence>
<comment type="caution">
    <text evidence="2">The sequence shown here is derived from an EMBL/GenBank/DDBJ whole genome shotgun (WGS) entry which is preliminary data.</text>
</comment>
<name>A0ABS5DRT9_9BURK</name>
<reference evidence="2 3" key="1">
    <citation type="submission" date="2021-04" db="EMBL/GenBank/DDBJ databases">
        <title>The genome sequence of type strain Ideonella paludis KCTC 32238.</title>
        <authorList>
            <person name="Liu Y."/>
        </authorList>
    </citation>
    <scope>NUCLEOTIDE SEQUENCE [LARGE SCALE GENOMIC DNA]</scope>
    <source>
        <strain evidence="2 3">KCTC 32238</strain>
    </source>
</reference>
<keyword evidence="3" id="KW-1185">Reference proteome</keyword>
<dbReference type="NCBIfam" id="TIGR03804">
    <property type="entry name" value="para_beta_helix"/>
    <property type="match status" value="1"/>
</dbReference>
<dbReference type="InterPro" id="IPR011050">
    <property type="entry name" value="Pectin_lyase_fold/virulence"/>
</dbReference>
<feature type="domain" description="Periplasmic copper-binding protein NosD beta helix" evidence="1">
    <location>
        <begin position="150"/>
        <end position="289"/>
    </location>
</feature>
<dbReference type="Pfam" id="PF05048">
    <property type="entry name" value="NosD"/>
    <property type="match status" value="1"/>
</dbReference>
<dbReference type="InterPro" id="IPR006626">
    <property type="entry name" value="PbH1"/>
</dbReference>
<dbReference type="Proteomes" id="UP000672097">
    <property type="component" value="Unassembled WGS sequence"/>
</dbReference>
<dbReference type="InterPro" id="IPR022441">
    <property type="entry name" value="Para_beta_helix_rpt-2"/>
</dbReference>
<evidence type="ECO:0000313" key="2">
    <source>
        <dbReference type="EMBL" id="MBQ0933868.1"/>
    </source>
</evidence>
<dbReference type="RefSeq" id="WP_210805233.1">
    <property type="nucleotide sequence ID" value="NZ_JAGQDG010000001.1"/>
</dbReference>
<protein>
    <submittedName>
        <fullName evidence="2">Right-handed parallel beta-helix repeat-containing protein</fullName>
    </submittedName>
</protein>
<dbReference type="InterPro" id="IPR007742">
    <property type="entry name" value="NosD_dom"/>
</dbReference>
<accession>A0ABS5DRT9</accession>
<dbReference type="EMBL" id="JAGQDG010000001">
    <property type="protein sequence ID" value="MBQ0933868.1"/>
    <property type="molecule type" value="Genomic_DNA"/>
</dbReference>
<gene>
    <name evidence="2" type="ORF">KAK11_00910</name>
</gene>
<evidence type="ECO:0000259" key="1">
    <source>
        <dbReference type="Pfam" id="PF05048"/>
    </source>
</evidence>
<dbReference type="InterPro" id="IPR012334">
    <property type="entry name" value="Pectin_lyas_fold"/>
</dbReference>
<dbReference type="SUPFAM" id="SSF51126">
    <property type="entry name" value="Pectin lyase-like"/>
    <property type="match status" value="1"/>
</dbReference>
<dbReference type="Gene3D" id="2.160.20.10">
    <property type="entry name" value="Single-stranded right-handed beta-helix, Pectin lyase-like"/>
    <property type="match status" value="2"/>
</dbReference>
<sequence>MCPASSLAAPRAAAAPWARRRWPLAGLLALLTTALAACGGGDPPDTSAALLQSERTQAQAADLAPLATPLVWVGPASGAPAGAKVYSSLQGVPWASLAAGTLVQVAAGTYAGPVTITSQGTASAPIEIQAANAATPPLVTSAFDFQGAAHVRLKGFVVEGSPWGAVVLRRGSHHITVQGNSLRRSYMGVDVSDGAGEALNIEGNVIEDNQTHGLSVAQITTPTAVPSRISANTIRRNGHHGVELRSSRWVVEHNIVSDHGSGIGGATGIHLFSASPTEDSGDDNLIRYNFSFANRDRILHWDGNGIQADQWCDRNVIAYNVVWANDGAGIALFDASSNEVYGNTAHDNAQDTARPASASGEITLSKAASTATNRTTLNKVYNNTLSVKRSGATALTVDNAAAAGNNTLGPNLYAPHPFGTAVLRKGTQYAKTTKEVNSVTGLSGNAVEALSWRDASNPLGHGLALSRAPSKAGLKPTPPDMLGVWPAAGLRYFGAYYTPR</sequence>
<organism evidence="2 3">
    <name type="scientific">Ideonella paludis</name>
    <dbReference type="NCBI Taxonomy" id="1233411"/>
    <lineage>
        <taxon>Bacteria</taxon>
        <taxon>Pseudomonadati</taxon>
        <taxon>Pseudomonadota</taxon>
        <taxon>Betaproteobacteria</taxon>
        <taxon>Burkholderiales</taxon>
        <taxon>Sphaerotilaceae</taxon>
        <taxon>Ideonella</taxon>
    </lineage>
</organism>
<dbReference type="SMART" id="SM00710">
    <property type="entry name" value="PbH1"/>
    <property type="match status" value="7"/>
</dbReference>